<accession>A0A6J3M298</accession>
<organism evidence="5">
    <name type="scientific">Dissoconium aciculare CBS 342.82</name>
    <dbReference type="NCBI Taxonomy" id="1314786"/>
    <lineage>
        <taxon>Eukaryota</taxon>
        <taxon>Fungi</taxon>
        <taxon>Dikarya</taxon>
        <taxon>Ascomycota</taxon>
        <taxon>Pezizomycotina</taxon>
        <taxon>Dothideomycetes</taxon>
        <taxon>Dothideomycetidae</taxon>
        <taxon>Mycosphaerellales</taxon>
        <taxon>Dissoconiaceae</taxon>
        <taxon>Dissoconium</taxon>
    </lineage>
</organism>
<evidence type="ECO:0000256" key="1">
    <source>
        <dbReference type="SAM" id="MobiDB-lite"/>
    </source>
</evidence>
<keyword evidence="2" id="KW-0472">Membrane</keyword>
<evidence type="ECO:0000256" key="2">
    <source>
        <dbReference type="SAM" id="Phobius"/>
    </source>
</evidence>
<sequence>MNLFFVYVSLGFQLSLLTSLLFRTVNAQCYWPDGTPDSAPRADYVACNGGSSDGFSACCNVNDTCTTNGFCKYNGLKDTNFLWRNACSDPTWKSPNCAQRCTIDPKTGKPYNKSRLVQACSQTTYCCFPDVDFSIGYIFRDNFAGISCCDDPSQIFDDGPADFLSGIRYFTTSLFPVTMTTSTKTQMAPSSTSTTPTTSSASTSIISSTPPPSGAYTVTSVRLAPSGESDASGGSATYANPAQSSDLSLGAKAGIGIGAAFVAVFAIAVAAWLIMKSRQHQQMTRRPIISPPYPIEADKMDWQTAAAFGFAFQTVELPSEGRMELPTNGLTELPSKHYPMWSELPSKYCASPKELP</sequence>
<feature type="transmembrane region" description="Helical" evidence="2">
    <location>
        <begin position="253"/>
        <end position="275"/>
    </location>
</feature>
<feature type="signal peptide" evidence="3">
    <location>
        <begin position="1"/>
        <end position="27"/>
    </location>
</feature>
<dbReference type="RefSeq" id="XP_033459181.1">
    <property type="nucleotide sequence ID" value="XM_033603205.1"/>
</dbReference>
<feature type="region of interest" description="Disordered" evidence="1">
    <location>
        <begin position="185"/>
        <end position="213"/>
    </location>
</feature>
<name>A0A6J3M298_9PEZI</name>
<keyword evidence="3" id="KW-0732">Signal</keyword>
<evidence type="ECO:0000256" key="3">
    <source>
        <dbReference type="SAM" id="SignalP"/>
    </source>
</evidence>
<keyword evidence="2" id="KW-0812">Transmembrane</keyword>
<keyword evidence="4" id="KW-1185">Reference proteome</keyword>
<evidence type="ECO:0000313" key="4">
    <source>
        <dbReference type="Proteomes" id="UP000504637"/>
    </source>
</evidence>
<dbReference type="Proteomes" id="UP000504637">
    <property type="component" value="Unplaced"/>
</dbReference>
<evidence type="ECO:0008006" key="6">
    <source>
        <dbReference type="Google" id="ProtNLM"/>
    </source>
</evidence>
<reference evidence="5" key="1">
    <citation type="submission" date="2020-01" db="EMBL/GenBank/DDBJ databases">
        <authorList>
            <consortium name="DOE Joint Genome Institute"/>
            <person name="Haridas S."/>
            <person name="Albert R."/>
            <person name="Binder M."/>
            <person name="Bloem J."/>
            <person name="Labutti K."/>
            <person name="Salamov A."/>
            <person name="Andreopoulos B."/>
            <person name="Baker S.E."/>
            <person name="Barry K."/>
            <person name="Bills G."/>
            <person name="Bluhm B.H."/>
            <person name="Cannon C."/>
            <person name="Castanera R."/>
            <person name="Culley D.E."/>
            <person name="Daum C."/>
            <person name="Ezra D."/>
            <person name="Gonzalez J.B."/>
            <person name="Henrissat B."/>
            <person name="Kuo A."/>
            <person name="Liang C."/>
            <person name="Lipzen A."/>
            <person name="Lutzoni F."/>
            <person name="Magnuson J."/>
            <person name="Mondo S."/>
            <person name="Nolan M."/>
            <person name="Ohm R."/>
            <person name="Pangilinan J."/>
            <person name="Park H.-J."/>
            <person name="Ramirez L."/>
            <person name="Alfaro M."/>
            <person name="Sun H."/>
            <person name="Tritt A."/>
            <person name="Yoshinaga Y."/>
            <person name="Zwiers L.-H."/>
            <person name="Turgeon B.G."/>
            <person name="Goodwin S.B."/>
            <person name="Spatafora J.W."/>
            <person name="Crous P.W."/>
            <person name="Grigoriev I.V."/>
        </authorList>
    </citation>
    <scope>NUCLEOTIDE SEQUENCE</scope>
    <source>
        <strain evidence="5">CBS 342.82</strain>
    </source>
</reference>
<feature type="compositionally biased region" description="Low complexity" evidence="1">
    <location>
        <begin position="188"/>
        <end position="208"/>
    </location>
</feature>
<keyword evidence="2" id="KW-1133">Transmembrane helix</keyword>
<proteinExistence type="predicted"/>
<reference evidence="5" key="3">
    <citation type="submission" date="2025-08" db="UniProtKB">
        <authorList>
            <consortium name="RefSeq"/>
        </authorList>
    </citation>
    <scope>IDENTIFICATION</scope>
    <source>
        <strain evidence="5">CBS 342.82</strain>
    </source>
</reference>
<protein>
    <recommendedName>
        <fullName evidence="6">Mid2 domain-containing protein</fullName>
    </recommendedName>
</protein>
<feature type="chain" id="PRO_5026759483" description="Mid2 domain-containing protein" evidence="3">
    <location>
        <begin position="28"/>
        <end position="356"/>
    </location>
</feature>
<dbReference type="OrthoDB" id="5215637at2759"/>
<dbReference type="GeneID" id="54361005"/>
<dbReference type="AlphaFoldDB" id="A0A6J3M298"/>
<reference evidence="5" key="2">
    <citation type="submission" date="2020-04" db="EMBL/GenBank/DDBJ databases">
        <authorList>
            <consortium name="NCBI Genome Project"/>
        </authorList>
    </citation>
    <scope>NUCLEOTIDE SEQUENCE</scope>
    <source>
        <strain evidence="5">CBS 342.82</strain>
    </source>
</reference>
<evidence type="ECO:0000313" key="5">
    <source>
        <dbReference type="RefSeq" id="XP_033459181.1"/>
    </source>
</evidence>
<gene>
    <name evidence="5" type="ORF">K489DRAFT_371017</name>
</gene>